<organism evidence="2 3">
    <name type="scientific">Amblyomma americanum</name>
    <name type="common">Lone star tick</name>
    <dbReference type="NCBI Taxonomy" id="6943"/>
    <lineage>
        <taxon>Eukaryota</taxon>
        <taxon>Metazoa</taxon>
        <taxon>Ecdysozoa</taxon>
        <taxon>Arthropoda</taxon>
        <taxon>Chelicerata</taxon>
        <taxon>Arachnida</taxon>
        <taxon>Acari</taxon>
        <taxon>Parasitiformes</taxon>
        <taxon>Ixodida</taxon>
        <taxon>Ixodoidea</taxon>
        <taxon>Ixodidae</taxon>
        <taxon>Amblyomminae</taxon>
        <taxon>Amblyomma</taxon>
    </lineage>
</organism>
<dbReference type="EMBL" id="JARKHS020027496">
    <property type="protein sequence ID" value="KAK8765324.1"/>
    <property type="molecule type" value="Genomic_DNA"/>
</dbReference>
<feature type="region of interest" description="Disordered" evidence="1">
    <location>
        <begin position="1"/>
        <end position="20"/>
    </location>
</feature>
<feature type="compositionally biased region" description="Low complexity" evidence="1">
    <location>
        <begin position="1"/>
        <end position="13"/>
    </location>
</feature>
<evidence type="ECO:0000313" key="2">
    <source>
        <dbReference type="EMBL" id="KAK8765324.1"/>
    </source>
</evidence>
<sequence length="98" mass="10465">MPPAAPLQAARAPSEQPEMVQLAETTEKATGDLDVAPRRRQPGNQLQGSPGRSSEASTSPGTLAFFSLSDTTLRIMIPRCEHMGKRYEPLGDCEVVGA</sequence>
<accession>A0AAQ4DS84</accession>
<keyword evidence="3" id="KW-1185">Reference proteome</keyword>
<feature type="compositionally biased region" description="Basic and acidic residues" evidence="1">
    <location>
        <begin position="25"/>
        <end position="37"/>
    </location>
</feature>
<evidence type="ECO:0000256" key="1">
    <source>
        <dbReference type="SAM" id="MobiDB-lite"/>
    </source>
</evidence>
<proteinExistence type="predicted"/>
<dbReference type="AlphaFoldDB" id="A0AAQ4DS84"/>
<comment type="caution">
    <text evidence="2">The sequence shown here is derived from an EMBL/GenBank/DDBJ whole genome shotgun (WGS) entry which is preliminary data.</text>
</comment>
<gene>
    <name evidence="2" type="ORF">V5799_032067</name>
</gene>
<evidence type="ECO:0000313" key="3">
    <source>
        <dbReference type="Proteomes" id="UP001321473"/>
    </source>
</evidence>
<dbReference type="Proteomes" id="UP001321473">
    <property type="component" value="Unassembled WGS sequence"/>
</dbReference>
<reference evidence="2 3" key="1">
    <citation type="journal article" date="2023" name="Arcadia Sci">
        <title>De novo assembly of a long-read Amblyomma americanum tick genome.</title>
        <authorList>
            <person name="Chou S."/>
            <person name="Poskanzer K.E."/>
            <person name="Rollins M."/>
            <person name="Thuy-Boun P.S."/>
        </authorList>
    </citation>
    <scope>NUCLEOTIDE SEQUENCE [LARGE SCALE GENOMIC DNA]</scope>
    <source>
        <strain evidence="2">F_SG_1</strain>
        <tissue evidence="2">Salivary glands</tissue>
    </source>
</reference>
<name>A0AAQ4DS84_AMBAM</name>
<protein>
    <submittedName>
        <fullName evidence="2">Uncharacterized protein</fullName>
    </submittedName>
</protein>
<feature type="region of interest" description="Disordered" evidence="1">
    <location>
        <begin position="25"/>
        <end position="62"/>
    </location>
</feature>
<feature type="compositionally biased region" description="Polar residues" evidence="1">
    <location>
        <begin position="42"/>
        <end position="61"/>
    </location>
</feature>